<sequence length="185" mass="21002">MKNFELLMQKIVSLLFLSLILVSCSSKLDFDQVNDLKLEPVIVANLSYFDIAAPDFVTNGQETIVSGSLQNFDVFRDSFFRDNLVQSDFFFEITNTINRQYRLNLLLLNSQNRILYSINFNVSASAGTPQVVTQKEIFKDVKLDLLKQSQRIAYHIIMLPGKSLTAASTGHLIFKSSATVYMDIQ</sequence>
<keyword evidence="2" id="KW-1185">Reference proteome</keyword>
<dbReference type="AlphaFoldDB" id="A0A2S1LIR2"/>
<dbReference type="PROSITE" id="PS51257">
    <property type="entry name" value="PROKAR_LIPOPROTEIN"/>
    <property type="match status" value="1"/>
</dbReference>
<dbReference type="KEGG" id="ffa:FFWV33_09305"/>
<reference evidence="1 2" key="1">
    <citation type="submission" date="2017-04" db="EMBL/GenBank/DDBJ databases">
        <title>Compelte genome sequence of WV33.</title>
        <authorList>
            <person name="Lee P.C."/>
        </authorList>
    </citation>
    <scope>NUCLEOTIDE SEQUENCE [LARGE SCALE GENOMIC DNA]</scope>
    <source>
        <strain evidence="1 2">WV33</strain>
    </source>
</reference>
<evidence type="ECO:0000313" key="1">
    <source>
        <dbReference type="EMBL" id="AWG23608.1"/>
    </source>
</evidence>
<evidence type="ECO:0000313" key="2">
    <source>
        <dbReference type="Proteomes" id="UP000244527"/>
    </source>
</evidence>
<accession>A0A2S1LIR2</accession>
<gene>
    <name evidence="1" type="ORF">FFWV33_09305</name>
</gene>
<dbReference type="Proteomes" id="UP000244527">
    <property type="component" value="Chromosome"/>
</dbReference>
<name>A0A2S1LIR2_9FLAO</name>
<proteinExistence type="predicted"/>
<evidence type="ECO:0008006" key="3">
    <source>
        <dbReference type="Google" id="ProtNLM"/>
    </source>
</evidence>
<protein>
    <recommendedName>
        <fullName evidence="3">Lipoprotein</fullName>
    </recommendedName>
</protein>
<organism evidence="1 2">
    <name type="scientific">Flavobacterium faecale</name>
    <dbReference type="NCBI Taxonomy" id="1355330"/>
    <lineage>
        <taxon>Bacteria</taxon>
        <taxon>Pseudomonadati</taxon>
        <taxon>Bacteroidota</taxon>
        <taxon>Flavobacteriia</taxon>
        <taxon>Flavobacteriales</taxon>
        <taxon>Flavobacteriaceae</taxon>
        <taxon>Flavobacterium</taxon>
    </lineage>
</organism>
<dbReference type="EMBL" id="CP020918">
    <property type="protein sequence ID" value="AWG23608.1"/>
    <property type="molecule type" value="Genomic_DNA"/>
</dbReference>